<dbReference type="SUPFAM" id="SSF49452">
    <property type="entry name" value="Starch-binding domain-like"/>
    <property type="match status" value="1"/>
</dbReference>
<feature type="signal peptide" evidence="1">
    <location>
        <begin position="1"/>
        <end position="27"/>
    </location>
</feature>
<evidence type="ECO:0000313" key="3">
    <source>
        <dbReference type="Proteomes" id="UP001497493"/>
    </source>
</evidence>
<evidence type="ECO:0000313" key="2">
    <source>
        <dbReference type="EMBL" id="CAL1241601.1"/>
    </source>
</evidence>
<dbReference type="EMBL" id="OZ026884">
    <property type="protein sequence ID" value="CAL1241601.1"/>
    <property type="molecule type" value="Genomic_DNA"/>
</dbReference>
<keyword evidence="1" id="KW-0732">Signal</keyword>
<dbReference type="Proteomes" id="UP001497493">
    <property type="component" value="Chromosome"/>
</dbReference>
<organism evidence="2 3">
    <name type="scientific">Candidatus Methylocalor cossyra</name>
    <dbReference type="NCBI Taxonomy" id="3108543"/>
    <lineage>
        <taxon>Bacteria</taxon>
        <taxon>Pseudomonadati</taxon>
        <taxon>Pseudomonadota</taxon>
        <taxon>Gammaproteobacteria</taxon>
        <taxon>Methylococcales</taxon>
        <taxon>Methylococcaceae</taxon>
        <taxon>Candidatus Methylocalor</taxon>
    </lineage>
</organism>
<sequence>MTLKPYRKLVSAVIALTALALAEPAGAAAIYGKVYDTLRGRLYPRTRLILGTQPPRETTTDDAAQYWFRDVAPGAYLIRIVREGEGDVVGRLVVAPDRATTIVNLDLSKIEAPHHDDAY</sequence>
<dbReference type="Gene3D" id="2.60.40.1120">
    <property type="entry name" value="Carboxypeptidase-like, regulatory domain"/>
    <property type="match status" value="1"/>
</dbReference>
<reference evidence="2 3" key="1">
    <citation type="submission" date="2024-04" db="EMBL/GenBank/DDBJ databases">
        <authorList>
            <person name="Cremers G."/>
        </authorList>
    </citation>
    <scope>NUCLEOTIDE SEQUENCE [LARGE SCALE GENOMIC DNA]</scope>
    <source>
        <strain evidence="2">MeCH1-AG</strain>
    </source>
</reference>
<proteinExistence type="predicted"/>
<evidence type="ECO:0000256" key="1">
    <source>
        <dbReference type="SAM" id="SignalP"/>
    </source>
</evidence>
<dbReference type="InterPro" id="IPR013784">
    <property type="entry name" value="Carb-bd-like_fold"/>
</dbReference>
<dbReference type="RefSeq" id="WP_348758105.1">
    <property type="nucleotide sequence ID" value="NZ_OZ026884.1"/>
</dbReference>
<keyword evidence="3" id="KW-1185">Reference proteome</keyword>
<dbReference type="Pfam" id="PF13620">
    <property type="entry name" value="CarboxypepD_reg"/>
    <property type="match status" value="1"/>
</dbReference>
<gene>
    <name evidence="2" type="ORF">MECH1_V1_2825</name>
</gene>
<accession>A0ABM9NLT1</accession>
<protein>
    <submittedName>
        <fullName evidence="2">Protocatechuate 3,4-dioxygenase beta subunit</fullName>
    </submittedName>
</protein>
<name>A0ABM9NLT1_9GAMM</name>
<feature type="chain" id="PRO_5046334145" evidence="1">
    <location>
        <begin position="28"/>
        <end position="119"/>
    </location>
</feature>